<dbReference type="InterPro" id="IPR036426">
    <property type="entry name" value="Bulb-type_lectin_dom_sf"/>
</dbReference>
<accession>A0ABZ1UTC6</accession>
<proteinExistence type="predicted"/>
<evidence type="ECO:0000259" key="2">
    <source>
        <dbReference type="PROSITE" id="PS50927"/>
    </source>
</evidence>
<feature type="domain" description="Bulb-type lectin" evidence="2">
    <location>
        <begin position="30"/>
        <end position="146"/>
    </location>
</feature>
<evidence type="ECO:0000313" key="4">
    <source>
        <dbReference type="Proteomes" id="UP000321323"/>
    </source>
</evidence>
<name>A0ABZ1UTC6_9BURK</name>
<dbReference type="Proteomes" id="UP000321323">
    <property type="component" value="Chromosome"/>
</dbReference>
<keyword evidence="1" id="KW-0732">Signal</keyword>
<dbReference type="PROSITE" id="PS50927">
    <property type="entry name" value="BULB_LECTIN"/>
    <property type="match status" value="1"/>
</dbReference>
<reference evidence="3 4" key="1">
    <citation type="journal article" date="2019" name="Int. J. Syst. Evol. Microbiol.">
        <title>The Draft Whole-Genome Sequence of the Antibiotic Producer Empedobacter haloabium ATCC 31962 Provides Indications for Its Taxonomic Reclassification.</title>
        <authorList>
            <person name="Miess H."/>
            <person name="Arlt P."/>
            <person name="Apel A.K."/>
            <person name="Weber T."/>
            <person name="Nieselt K."/>
            <person name="Hanssen F."/>
            <person name="Czemmel S."/>
            <person name="Nahnsen S."/>
            <person name="Gross H."/>
        </authorList>
    </citation>
    <scope>NUCLEOTIDE SEQUENCE [LARGE SCALE GENOMIC DNA]</scope>
    <source>
        <strain evidence="3 4">ATCC 31962</strain>
    </source>
</reference>
<evidence type="ECO:0000313" key="3">
    <source>
        <dbReference type="EMBL" id="WUR15286.1"/>
    </source>
</evidence>
<protein>
    <recommendedName>
        <fullName evidence="2">Bulb-type lectin domain-containing protein</fullName>
    </recommendedName>
</protein>
<feature type="signal peptide" evidence="1">
    <location>
        <begin position="1"/>
        <end position="27"/>
    </location>
</feature>
<dbReference type="SMART" id="SM00108">
    <property type="entry name" value="B_lectin"/>
    <property type="match status" value="1"/>
</dbReference>
<sequence length="198" mass="20590">MNSFIKSISGAAIAAAAWFGFASAAQAAEATVVSPNTEMVVNHPYKSPNGVYSIIFQSDGNLVVYKGSNYTWQNSLWSSGTDVKKGKHAVLQGDGNFVIYDGLIASGGKAVWDSRTAGKAPSATISDTGVFAVSGGFKTNADPAAPSTNPPCTPRQIGLCMYRGTPTQFSTWVFACTNAEAVRIAGPGASLGACIHWN</sequence>
<dbReference type="InterPro" id="IPR001480">
    <property type="entry name" value="Bulb-type_lectin_dom"/>
</dbReference>
<evidence type="ECO:0000256" key="1">
    <source>
        <dbReference type="SAM" id="SignalP"/>
    </source>
</evidence>
<dbReference type="SUPFAM" id="SSF51110">
    <property type="entry name" value="alpha-D-mannose-specific plant lectins"/>
    <property type="match status" value="1"/>
</dbReference>
<organism evidence="3 4">
    <name type="scientific">[Empedobacter] haloabium</name>
    <dbReference type="NCBI Taxonomy" id="592317"/>
    <lineage>
        <taxon>Bacteria</taxon>
        <taxon>Pseudomonadati</taxon>
        <taxon>Pseudomonadota</taxon>
        <taxon>Betaproteobacteria</taxon>
        <taxon>Burkholderiales</taxon>
        <taxon>Oxalobacteraceae</taxon>
        <taxon>Telluria group</taxon>
        <taxon>Telluria group incertae sedis</taxon>
    </lineage>
</organism>
<dbReference type="Gene3D" id="2.90.10.30">
    <property type="match status" value="1"/>
</dbReference>
<gene>
    <name evidence="3" type="ORF">E7V67_009320</name>
</gene>
<feature type="chain" id="PRO_5046017111" description="Bulb-type lectin domain-containing protein" evidence="1">
    <location>
        <begin position="28"/>
        <end position="198"/>
    </location>
</feature>
<dbReference type="EMBL" id="CP136508">
    <property type="protein sequence ID" value="WUR15286.1"/>
    <property type="molecule type" value="Genomic_DNA"/>
</dbReference>
<keyword evidence="4" id="KW-1185">Reference proteome</keyword>